<dbReference type="PANTHER" id="PTHR46112:SF2">
    <property type="entry name" value="XAA-PRO AMINOPEPTIDASE P-RELATED"/>
    <property type="match status" value="1"/>
</dbReference>
<dbReference type="KEGG" id="mpu:MYPU_4880"/>
<dbReference type="CDD" id="cd01092">
    <property type="entry name" value="APP-like"/>
    <property type="match status" value="1"/>
</dbReference>
<dbReference type="GO" id="GO:0004177">
    <property type="term" value="F:aminopeptidase activity"/>
    <property type="evidence" value="ECO:0007669"/>
    <property type="project" value="UniProtKB-KW"/>
</dbReference>
<dbReference type="RefSeq" id="WP_010925289.1">
    <property type="nucleotide sequence ID" value="NC_002771.1"/>
</dbReference>
<protein>
    <submittedName>
        <fullName evidence="5">XAA-PRO AMINOPEPTIDASE</fullName>
        <ecNumber evidence="5">3.4.11.9</ecNumber>
    </submittedName>
</protein>
<dbReference type="PANTHER" id="PTHR46112">
    <property type="entry name" value="AMINOPEPTIDASE"/>
    <property type="match status" value="1"/>
</dbReference>
<dbReference type="InterPro" id="IPR050659">
    <property type="entry name" value="Peptidase_M24B"/>
</dbReference>
<dbReference type="PROSITE" id="PS00491">
    <property type="entry name" value="PROLINE_PEPTIDASE"/>
    <property type="match status" value="1"/>
</dbReference>
<evidence type="ECO:0000256" key="2">
    <source>
        <dbReference type="ARBA" id="ARBA00022801"/>
    </source>
</evidence>
<dbReference type="EMBL" id="AL445564">
    <property type="protein sequence ID" value="CAC13661.1"/>
    <property type="molecule type" value="Genomic_DNA"/>
</dbReference>
<dbReference type="EC" id="3.4.11.9" evidence="5"/>
<keyword evidence="6" id="KW-1185">Reference proteome</keyword>
<dbReference type="InterPro" id="IPR029149">
    <property type="entry name" value="Creatin/AminoP/Spt16_N"/>
</dbReference>
<keyword evidence="2 5" id="KW-0378">Hydrolase</keyword>
<proteinExistence type="predicted"/>
<evidence type="ECO:0000313" key="5">
    <source>
        <dbReference type="EMBL" id="CAC13661.1"/>
    </source>
</evidence>
<keyword evidence="5" id="KW-0645">Protease</keyword>
<gene>
    <name evidence="5" type="ordered locus">MYPU_4880</name>
</gene>
<dbReference type="InterPro" id="IPR000994">
    <property type="entry name" value="Pept_M24"/>
</dbReference>
<dbReference type="Gene3D" id="3.40.350.10">
    <property type="entry name" value="Creatinase/prolidase N-terminal domain"/>
    <property type="match status" value="1"/>
</dbReference>
<organism evidence="6">
    <name type="scientific">Mycoplasmopsis pulmonis (strain UAB CTIP)</name>
    <name type="common">Mycoplasma pulmonis</name>
    <dbReference type="NCBI Taxonomy" id="272635"/>
    <lineage>
        <taxon>Bacteria</taxon>
        <taxon>Bacillati</taxon>
        <taxon>Mycoplasmatota</taxon>
        <taxon>Mycoplasmoidales</taxon>
        <taxon>Metamycoplasmataceae</taxon>
        <taxon>Mycoplasmopsis</taxon>
    </lineage>
</organism>
<dbReference type="InterPro" id="IPR001131">
    <property type="entry name" value="Peptidase_M24B_aminopep-P_CS"/>
</dbReference>
<name>Q98Q78_MYCPU</name>
<dbReference type="GO" id="GO:0008235">
    <property type="term" value="F:metalloexopeptidase activity"/>
    <property type="evidence" value="ECO:0007669"/>
    <property type="project" value="UniProtKB-ARBA"/>
</dbReference>
<dbReference type="InterPro" id="IPR001714">
    <property type="entry name" value="Pept_M24_MAP"/>
</dbReference>
<feature type="domain" description="Creatinase N-terminal" evidence="4">
    <location>
        <begin position="6"/>
        <end position="120"/>
    </location>
</feature>
<keyword evidence="5" id="KW-0031">Aminopeptidase</keyword>
<dbReference type="Pfam" id="PF00557">
    <property type="entry name" value="Peptidase_M24"/>
    <property type="match status" value="1"/>
</dbReference>
<feature type="domain" description="Peptidase M24" evidence="3">
    <location>
        <begin position="130"/>
        <end position="336"/>
    </location>
</feature>
<dbReference type="STRING" id="272635.gene:17577089"/>
<dbReference type="PIR" id="H90572">
    <property type="entry name" value="H90572"/>
</dbReference>
<dbReference type="Gene3D" id="3.90.230.10">
    <property type="entry name" value="Creatinase/methionine aminopeptidase superfamily"/>
    <property type="match status" value="1"/>
</dbReference>
<dbReference type="Proteomes" id="UP000000528">
    <property type="component" value="Chromosome"/>
</dbReference>
<dbReference type="GO" id="GO:0046872">
    <property type="term" value="F:metal ion binding"/>
    <property type="evidence" value="ECO:0007669"/>
    <property type="project" value="UniProtKB-KW"/>
</dbReference>
<evidence type="ECO:0000313" key="6">
    <source>
        <dbReference type="Proteomes" id="UP000000528"/>
    </source>
</evidence>
<dbReference type="InterPro" id="IPR036005">
    <property type="entry name" value="Creatinase/aminopeptidase-like"/>
</dbReference>
<dbReference type="HOGENOM" id="CLU_017266_4_2_14"/>
<evidence type="ECO:0000259" key="3">
    <source>
        <dbReference type="Pfam" id="PF00557"/>
    </source>
</evidence>
<reference evidence="5 6" key="1">
    <citation type="journal article" date="2001" name="Nucleic Acids Res.">
        <title>The complete genome sequence of the murine respiratory pathogen Mycoplasma pulmonis.</title>
        <authorList>
            <person name="Chambaud I."/>
            <person name="Heilig R."/>
            <person name="Ferris S."/>
            <person name="Barbe V."/>
            <person name="Samson D."/>
            <person name="Galisson F."/>
            <person name="Moszer I."/>
            <person name="Dybvig K."/>
            <person name="Wroblewski H."/>
            <person name="Viari A."/>
            <person name="Rocha E.P.C."/>
            <person name="Blanchard A."/>
        </authorList>
    </citation>
    <scope>NUCLEOTIDE SEQUENCE [LARGE SCALE GENOMIC DNA]</scope>
    <source>
        <strain evidence="5 6">UAB CTIP</strain>
    </source>
</reference>
<dbReference type="Pfam" id="PF01321">
    <property type="entry name" value="Creatinase_N"/>
    <property type="match status" value="1"/>
</dbReference>
<dbReference type="AlphaFoldDB" id="Q98Q78"/>
<dbReference type="SUPFAM" id="SSF53092">
    <property type="entry name" value="Creatinase/prolidase N-terminal domain"/>
    <property type="match status" value="1"/>
</dbReference>
<dbReference type="BioCyc" id="MPUL272635:G1GT6-492-MONOMER"/>
<evidence type="ECO:0000259" key="4">
    <source>
        <dbReference type="Pfam" id="PF01321"/>
    </source>
</evidence>
<dbReference type="SUPFAM" id="SSF55920">
    <property type="entry name" value="Creatinase/aminopeptidase"/>
    <property type="match status" value="1"/>
</dbReference>
<dbReference type="eggNOG" id="COG0006">
    <property type="taxonomic scope" value="Bacteria"/>
</dbReference>
<dbReference type="PRINTS" id="PR00599">
    <property type="entry name" value="MAPEPTIDASE"/>
</dbReference>
<keyword evidence="1" id="KW-0479">Metal-binding</keyword>
<evidence type="ECO:0000256" key="1">
    <source>
        <dbReference type="ARBA" id="ARBA00022723"/>
    </source>
</evidence>
<accession>Q98Q78</accession>
<dbReference type="InterPro" id="IPR000587">
    <property type="entry name" value="Creatinase_N"/>
</dbReference>
<sequence length="348" mass="39343">MDTKYLKKVLEQNQLEAIVSEAYQTRLWYSQIQSSDGYIVIEKDRASLFVDSRYIEYARKNAKNVDVILLTSDSLKDFFAQRNFKRLGFEKNYLTMAVLDNLKKLNPNAEFVGIDGQELRILKSKEEVDKLQKSIDISLKALDDLIKNHLKEGMSEKEVDWKLNYLLKKHGAEKESFSSIIASGPNSSMPHAHTSDRKIKEGELLTIDFGGYYKGYATDITRTFIFKENKSTNPKAKEILEIVEEAARLGREVVKPGILSSEVDKVCRDYIESKGYGQYFLHSTGHGLGIDVHELPNVSKFSNTVLEPGMVITVEPGIYIEGLGGARVEDDILVTEKGSVVLSRKNSK</sequence>